<dbReference type="OMA" id="IRTHWNS"/>
<dbReference type="EMBL" id="AMQM01002040">
    <property type="status" value="NOT_ANNOTATED_CDS"/>
    <property type="molecule type" value="Genomic_DNA"/>
</dbReference>
<sequence>MILQNQALIILKNKNRQFFNHSIATTVPNQNEQFDPEDIFYDTTLPDHSSSVTNSISAAKSKVPVQAECVSQVTHTSLPFDQIISKDFAPFRQWYKGFKLDAAWLQKHHSELKAIKLGSRKSLKCKLCYDNISEAKKYARNGTVPIADGVRCDGMQQLQRIIDHLKGGAHSAAQRADLARKQWTAQSDKHPWVKILKQHNIELISTLIRLTVDVHNDSGTKTLSAWSWPSCSLAQMHAENQVKQYIDHGLDCDFVAFNSPQSALHYRNPDRYREILSFVSKHELSRVIQALKIAECVALKIDKSVDKYNADSLFVTARYMDNTNFEMKASFLGECHSELRGVIGMVDALQKRFQYLEIEDVIKAKMVGLTTDEENSNTGRHGGLWVKMSEYLGHNMLTFWCIVHRSDLAFESDENVVPKFRHWLTDVKNVATYFRGSSYRQENLHEIAANLGETAKHFPRHHEVRFAEHLANVVLAVLSNHQMMCAQRKTVVQQGENNEKNNEKQRARGFLKDWSQTSFNLNMSAVALDILRQFTDLQKETQRTFVTLADLMQKRDHVLQRLSMMVNSPYPGGYEEKNFEAVRLEVITCAKNFLERRLDVDQDLQVKAMIDVANAENAEAMIKAGRQIVSDIFGDNYVSEFVDDAVGYYSSFGASSFKPHESNTAKLYLLLQKTTPSSLLNKLVQTSLITCPHSMITERVISCHAELKSDLRSSMSRNTVNDRLCIALNAIGTANFDLRPVVADFLSSKTRRSTQPDDEL</sequence>
<reference evidence="1 3" key="2">
    <citation type="journal article" date="2013" name="Nature">
        <title>Insights into bilaterian evolution from three spiralian genomes.</title>
        <authorList>
            <person name="Simakov O."/>
            <person name="Marletaz F."/>
            <person name="Cho S.J."/>
            <person name="Edsinger-Gonzales E."/>
            <person name="Havlak P."/>
            <person name="Hellsten U."/>
            <person name="Kuo D.H."/>
            <person name="Larsson T."/>
            <person name="Lv J."/>
            <person name="Arendt D."/>
            <person name="Savage R."/>
            <person name="Osoegawa K."/>
            <person name="de Jong P."/>
            <person name="Grimwood J."/>
            <person name="Chapman J.A."/>
            <person name="Shapiro H."/>
            <person name="Aerts A."/>
            <person name="Otillar R.P."/>
            <person name="Terry A.Y."/>
            <person name="Boore J.L."/>
            <person name="Grigoriev I.V."/>
            <person name="Lindberg D.R."/>
            <person name="Seaver E.C."/>
            <person name="Weisblat D.A."/>
            <person name="Putnam N.H."/>
            <person name="Rokhsar D.S."/>
        </authorList>
    </citation>
    <scope>NUCLEOTIDE SEQUENCE</scope>
</reference>
<evidence type="ECO:0000313" key="3">
    <source>
        <dbReference type="Proteomes" id="UP000015101"/>
    </source>
</evidence>
<dbReference type="RefSeq" id="XP_009030226.1">
    <property type="nucleotide sequence ID" value="XM_009031978.1"/>
</dbReference>
<dbReference type="InterPro" id="IPR012337">
    <property type="entry name" value="RNaseH-like_sf"/>
</dbReference>
<evidence type="ECO:0000313" key="1">
    <source>
        <dbReference type="EMBL" id="ESN91359.1"/>
    </source>
</evidence>
<dbReference type="SUPFAM" id="SSF53098">
    <property type="entry name" value="Ribonuclease H-like"/>
    <property type="match status" value="1"/>
</dbReference>
<dbReference type="EnsemblMetazoa" id="HelroT165385">
    <property type="protein sequence ID" value="HelroP165385"/>
    <property type="gene ID" value="HelroG165385"/>
</dbReference>
<dbReference type="CTD" id="20200995"/>
<dbReference type="eggNOG" id="ENOG502SKGS">
    <property type="taxonomic scope" value="Eukaryota"/>
</dbReference>
<organism evidence="2 3">
    <name type="scientific">Helobdella robusta</name>
    <name type="common">Californian leech</name>
    <dbReference type="NCBI Taxonomy" id="6412"/>
    <lineage>
        <taxon>Eukaryota</taxon>
        <taxon>Metazoa</taxon>
        <taxon>Spiralia</taxon>
        <taxon>Lophotrochozoa</taxon>
        <taxon>Annelida</taxon>
        <taxon>Clitellata</taxon>
        <taxon>Hirudinea</taxon>
        <taxon>Rhynchobdellida</taxon>
        <taxon>Glossiphoniidae</taxon>
        <taxon>Helobdella</taxon>
    </lineage>
</organism>
<name>T1EWP5_HELRO</name>
<dbReference type="HOGENOM" id="CLU_025404_0_0_1"/>
<dbReference type="GeneID" id="20200995"/>
<dbReference type="OrthoDB" id="6597828at2759"/>
<dbReference type="PANTHER" id="PTHR46880">
    <property type="entry name" value="RAS-ASSOCIATING DOMAIN-CONTAINING PROTEIN"/>
    <property type="match status" value="1"/>
</dbReference>
<evidence type="ECO:0000313" key="2">
    <source>
        <dbReference type="EnsemblMetazoa" id="HelroP165385"/>
    </source>
</evidence>
<keyword evidence="3" id="KW-1185">Reference proteome</keyword>
<proteinExistence type="predicted"/>
<gene>
    <name evidence="2" type="primary">20200995</name>
    <name evidence="1" type="ORF">HELRODRAFT_165385</name>
</gene>
<dbReference type="AlphaFoldDB" id="T1EWP5"/>
<reference evidence="2" key="3">
    <citation type="submission" date="2015-06" db="UniProtKB">
        <authorList>
            <consortium name="EnsemblMetazoa"/>
        </authorList>
    </citation>
    <scope>IDENTIFICATION</scope>
</reference>
<dbReference type="PANTHER" id="PTHR46880:SF5">
    <property type="entry name" value="DUF4371 DOMAIN-CONTAINING PROTEIN"/>
    <property type="match status" value="1"/>
</dbReference>
<protein>
    <recommendedName>
        <fullName evidence="4">DUF4371 domain-containing protein</fullName>
    </recommendedName>
</protein>
<evidence type="ECO:0008006" key="4">
    <source>
        <dbReference type="Google" id="ProtNLM"/>
    </source>
</evidence>
<dbReference type="EMBL" id="KB097700">
    <property type="protein sequence ID" value="ESN91359.1"/>
    <property type="molecule type" value="Genomic_DNA"/>
</dbReference>
<dbReference type="InParanoid" id="T1EWP5"/>
<reference evidence="3" key="1">
    <citation type="submission" date="2012-12" db="EMBL/GenBank/DDBJ databases">
        <authorList>
            <person name="Hellsten U."/>
            <person name="Grimwood J."/>
            <person name="Chapman J.A."/>
            <person name="Shapiro H."/>
            <person name="Aerts A."/>
            <person name="Otillar R.P."/>
            <person name="Terry A.Y."/>
            <person name="Boore J.L."/>
            <person name="Simakov O."/>
            <person name="Marletaz F."/>
            <person name="Cho S.-J."/>
            <person name="Edsinger-Gonzales E."/>
            <person name="Havlak P."/>
            <person name="Kuo D.-H."/>
            <person name="Larsson T."/>
            <person name="Lv J."/>
            <person name="Arendt D."/>
            <person name="Savage R."/>
            <person name="Osoegawa K."/>
            <person name="de Jong P."/>
            <person name="Lindberg D.R."/>
            <person name="Seaver E.C."/>
            <person name="Weisblat D.A."/>
            <person name="Putnam N.H."/>
            <person name="Grigoriev I.V."/>
            <person name="Rokhsar D.S."/>
        </authorList>
    </citation>
    <scope>NUCLEOTIDE SEQUENCE</scope>
</reference>
<accession>T1EWP5</accession>
<dbReference type="Proteomes" id="UP000015101">
    <property type="component" value="Unassembled WGS sequence"/>
</dbReference>
<dbReference type="KEGG" id="hro:HELRODRAFT_165385"/>